<dbReference type="RefSeq" id="WP_009535918.1">
    <property type="nucleotide sequence ID" value="NZ_CAUSUX010000016.1"/>
</dbReference>
<comment type="subunit">
    <text evidence="3">Dimerizes in the presence of ATP but not ADP; ATP-binding is required for double-stranded (ds)DNA-binding. Interacts with DnaA.</text>
</comment>
<name>A0A930GZT3_9FIRM</name>
<dbReference type="PANTHER" id="PTHR13696:SF52">
    <property type="entry name" value="PARA FAMILY PROTEIN CT_582"/>
    <property type="match status" value="1"/>
</dbReference>
<dbReference type="Pfam" id="PF13614">
    <property type="entry name" value="AAA_31"/>
    <property type="match status" value="1"/>
</dbReference>
<dbReference type="EMBL" id="JABZRD010000110">
    <property type="protein sequence ID" value="MBF1283382.1"/>
    <property type="molecule type" value="Genomic_DNA"/>
</dbReference>
<dbReference type="SUPFAM" id="SSF52540">
    <property type="entry name" value="P-loop containing nucleoside triphosphate hydrolases"/>
    <property type="match status" value="1"/>
</dbReference>
<evidence type="ECO:0000313" key="6">
    <source>
        <dbReference type="EMBL" id="MBF1283382.1"/>
    </source>
</evidence>
<evidence type="ECO:0000259" key="5">
    <source>
        <dbReference type="Pfam" id="PF13614"/>
    </source>
</evidence>
<dbReference type="InterPro" id="IPR027417">
    <property type="entry name" value="P-loop_NTPase"/>
</dbReference>
<dbReference type="InterPro" id="IPR025669">
    <property type="entry name" value="AAA_dom"/>
</dbReference>
<evidence type="ECO:0000256" key="2">
    <source>
        <dbReference type="ARBA" id="ARBA00049360"/>
    </source>
</evidence>
<protein>
    <recommendedName>
        <fullName evidence="4">Sporulation initiation inhibitor protein Soj</fullName>
    </recommendedName>
</protein>
<organism evidence="6 7">
    <name type="scientific">Oribacterium parvum</name>
    <dbReference type="NCBI Taxonomy" id="1501329"/>
    <lineage>
        <taxon>Bacteria</taxon>
        <taxon>Bacillati</taxon>
        <taxon>Bacillota</taxon>
        <taxon>Clostridia</taxon>
        <taxon>Lachnospirales</taxon>
        <taxon>Lachnospiraceae</taxon>
        <taxon>Oribacterium</taxon>
    </lineage>
</organism>
<evidence type="ECO:0000256" key="4">
    <source>
        <dbReference type="ARBA" id="ARBA00071824"/>
    </source>
</evidence>
<dbReference type="FunFam" id="3.40.50.300:FF:000285">
    <property type="entry name" value="Sporulation initiation inhibitor Soj"/>
    <property type="match status" value="1"/>
</dbReference>
<dbReference type="AlphaFoldDB" id="A0A930GZT3"/>
<dbReference type="Gene3D" id="3.40.50.300">
    <property type="entry name" value="P-loop containing nucleotide triphosphate hydrolases"/>
    <property type="match status" value="1"/>
</dbReference>
<gene>
    <name evidence="6" type="ORF">HXM93_02450</name>
</gene>
<comment type="caution">
    <text evidence="6">The sequence shown here is derived from an EMBL/GenBank/DDBJ whole genome shotgun (WGS) entry which is preliminary data.</text>
</comment>
<dbReference type="CDD" id="cd02042">
    <property type="entry name" value="ParAB_family"/>
    <property type="match status" value="1"/>
</dbReference>
<sequence length="252" mass="27576">MARIITIANQKGGVGKTTTALNLAASLGEAKQKVLLLDFDPQGNAGSGLGVRDAEKSIYEVLSGELKIEDILQTEIVENVDFLPGNRNLAAMDAELANEENKNYFLKDVLDKIEKDYDYIFIDCPPSLGTLTINALTASHSVLIPIQCEYYALEGLSQMLETIQTVREALNEALSIEGILFTMYDGRNLLSQDVVRAVKEHFTVTIFNTIIPRNVRLAEAPSHGLPINLYDGGSTGADAYRKLAGEILEKEV</sequence>
<evidence type="ECO:0000256" key="1">
    <source>
        <dbReference type="ARBA" id="ARBA00006976"/>
    </source>
</evidence>
<dbReference type="Proteomes" id="UP000709351">
    <property type="component" value="Unassembled WGS sequence"/>
</dbReference>
<comment type="catalytic activity">
    <reaction evidence="2">
        <text>ATP + H2O = ADP + phosphate + H(+)</text>
        <dbReference type="Rhea" id="RHEA:13065"/>
        <dbReference type="ChEBI" id="CHEBI:15377"/>
        <dbReference type="ChEBI" id="CHEBI:15378"/>
        <dbReference type="ChEBI" id="CHEBI:30616"/>
        <dbReference type="ChEBI" id="CHEBI:43474"/>
        <dbReference type="ChEBI" id="CHEBI:456216"/>
    </reaction>
</comment>
<evidence type="ECO:0000256" key="3">
    <source>
        <dbReference type="ARBA" id="ARBA00062323"/>
    </source>
</evidence>
<dbReference type="PANTHER" id="PTHR13696">
    <property type="entry name" value="P-LOOP CONTAINING NUCLEOSIDE TRIPHOSPHATE HYDROLASE"/>
    <property type="match status" value="1"/>
</dbReference>
<feature type="domain" description="AAA" evidence="5">
    <location>
        <begin position="3"/>
        <end position="176"/>
    </location>
</feature>
<comment type="similarity">
    <text evidence="1">Belongs to the ParA family.</text>
</comment>
<accession>A0A930GZT3</accession>
<reference evidence="6" key="1">
    <citation type="submission" date="2020-04" db="EMBL/GenBank/DDBJ databases">
        <title>Deep metagenomics examines the oral microbiome during advanced dental caries in children, revealing novel taxa and co-occurrences with host molecules.</title>
        <authorList>
            <person name="Baker J.L."/>
            <person name="Morton J.T."/>
            <person name="Dinis M."/>
            <person name="Alvarez R."/>
            <person name="Tran N.C."/>
            <person name="Knight R."/>
            <person name="Edlund A."/>
        </authorList>
    </citation>
    <scope>NUCLEOTIDE SEQUENCE</scope>
    <source>
        <strain evidence="6">JCVI_24_bin.2</strain>
    </source>
</reference>
<evidence type="ECO:0000313" key="7">
    <source>
        <dbReference type="Proteomes" id="UP000709351"/>
    </source>
</evidence>
<dbReference type="PIRSF" id="PIRSF009320">
    <property type="entry name" value="Nuc_binding_HP_1000"/>
    <property type="match status" value="1"/>
</dbReference>
<proteinExistence type="inferred from homology"/>
<dbReference type="InterPro" id="IPR050678">
    <property type="entry name" value="DNA_Partitioning_ATPase"/>
</dbReference>